<dbReference type="AlphaFoldDB" id="A0AAQ3T3M7"/>
<feature type="compositionally biased region" description="Basic and acidic residues" evidence="1">
    <location>
        <begin position="118"/>
        <end position="134"/>
    </location>
</feature>
<evidence type="ECO:0000313" key="3">
    <source>
        <dbReference type="Proteomes" id="UP001341281"/>
    </source>
</evidence>
<gene>
    <name evidence="2" type="ORF">U9M48_015441</name>
</gene>
<feature type="region of interest" description="Disordered" evidence="1">
    <location>
        <begin position="115"/>
        <end position="134"/>
    </location>
</feature>
<organism evidence="2 3">
    <name type="scientific">Paspalum notatum var. saurae</name>
    <dbReference type="NCBI Taxonomy" id="547442"/>
    <lineage>
        <taxon>Eukaryota</taxon>
        <taxon>Viridiplantae</taxon>
        <taxon>Streptophyta</taxon>
        <taxon>Embryophyta</taxon>
        <taxon>Tracheophyta</taxon>
        <taxon>Spermatophyta</taxon>
        <taxon>Magnoliopsida</taxon>
        <taxon>Liliopsida</taxon>
        <taxon>Poales</taxon>
        <taxon>Poaceae</taxon>
        <taxon>PACMAD clade</taxon>
        <taxon>Panicoideae</taxon>
        <taxon>Andropogonodae</taxon>
        <taxon>Paspaleae</taxon>
        <taxon>Paspalinae</taxon>
        <taxon>Paspalum</taxon>
    </lineage>
</organism>
<feature type="region of interest" description="Disordered" evidence="1">
    <location>
        <begin position="1"/>
        <end position="23"/>
    </location>
</feature>
<reference evidence="2 3" key="1">
    <citation type="submission" date="2024-02" db="EMBL/GenBank/DDBJ databases">
        <title>High-quality chromosome-scale genome assembly of Pensacola bahiagrass (Paspalum notatum Flugge var. saurae).</title>
        <authorList>
            <person name="Vega J.M."/>
            <person name="Podio M."/>
            <person name="Orjuela J."/>
            <person name="Siena L.A."/>
            <person name="Pessino S.C."/>
            <person name="Combes M.C."/>
            <person name="Mariac C."/>
            <person name="Albertini E."/>
            <person name="Pupilli F."/>
            <person name="Ortiz J.P.A."/>
            <person name="Leblanc O."/>
        </authorList>
    </citation>
    <scope>NUCLEOTIDE SEQUENCE [LARGE SCALE GENOMIC DNA]</scope>
    <source>
        <strain evidence="2">R1</strain>
        <tissue evidence="2">Leaf</tissue>
    </source>
</reference>
<dbReference type="EMBL" id="CP144747">
    <property type="protein sequence ID" value="WVZ66179.1"/>
    <property type="molecule type" value="Genomic_DNA"/>
</dbReference>
<protein>
    <submittedName>
        <fullName evidence="2">Uncharacterized protein</fullName>
    </submittedName>
</protein>
<name>A0AAQ3T3M7_PASNO</name>
<sequence>RPGASRKSPFLPAPLFLPGRRPPPRLHGYASVVLVGRPAGGAKPPNGVPARASTVVTGSLSRWPVPRISPAPRRRPAIQMDRPSAKSFGEERRRRATSGTDAQWYPTTHCHRVKKKSWHTEEDSPDHKAGLVAPDKHLLLLSLDTTAKQSNEILP</sequence>
<keyword evidence="3" id="KW-1185">Reference proteome</keyword>
<feature type="non-terminal residue" evidence="2">
    <location>
        <position position="155"/>
    </location>
</feature>
<feature type="compositionally biased region" description="Low complexity" evidence="1">
    <location>
        <begin position="9"/>
        <end position="19"/>
    </location>
</feature>
<evidence type="ECO:0000256" key="1">
    <source>
        <dbReference type="SAM" id="MobiDB-lite"/>
    </source>
</evidence>
<proteinExistence type="predicted"/>
<accession>A0AAQ3T3M7</accession>
<feature type="region of interest" description="Disordered" evidence="1">
    <location>
        <begin position="62"/>
        <end position="106"/>
    </location>
</feature>
<evidence type="ECO:0000313" key="2">
    <source>
        <dbReference type="EMBL" id="WVZ66179.1"/>
    </source>
</evidence>
<dbReference type="Proteomes" id="UP001341281">
    <property type="component" value="Chromosome 03"/>
</dbReference>